<evidence type="ECO:0000256" key="3">
    <source>
        <dbReference type="ARBA" id="ARBA00022670"/>
    </source>
</evidence>
<dbReference type="GO" id="GO:0006508">
    <property type="term" value="P:proteolysis"/>
    <property type="evidence" value="ECO:0007669"/>
    <property type="project" value="UniProtKB-KW"/>
</dbReference>
<dbReference type="Proteomes" id="UP000886844">
    <property type="component" value="Unassembled WGS sequence"/>
</dbReference>
<keyword evidence="5 7" id="KW-0378">Hydrolase</keyword>
<sequence>MQRTVWRVKRVLLILSLCLAVQSLRADEGMWLPTQYESRETVMRELGMQADAAAFERATRAVVRFGQGCTASFVSGKGLLLTNYHCAYQAVAQHSSPERNIVEEGYWAVGGVPELPVKGLSVTIDRVVRDVTDEVRRIAAGGVTLYEAMRKVAANHAARTPRYRWTVRDYQAATRFVLYGSEVFDDVRLVGVLPQSVAKFGGETDNYMWPRHNPDFAFFRVYAAPDGTPASYAPENVPYATGDFLRVSQEGYDEGDFALSLGYPMRTTRSATSSEIWRTRYVVNAPIVAIRGRMLEALQQRMRTDRAVNLAYYEEFNALANEYKNLLGMNEWIDRQGLIARKRDFERQLVEWTRREGRFPDVERYLAAQELAQADSVESRAVNCLLEGFHRCSRMLNFVMAFGSGLETLRKGGVNTGMSRKDYLHNTAYYYGRMVPEVDREMTLLGMELVRQQVPAAFLPSFYADEVDRLYGGDLRRFVDTLYARSIFADSTRIRRWLDAPWCSYDEDPVVKVEHSIDEAFQLLRKRIAEKNRTPDRQALQDYQAARIACLGGAYYPDADRTLRFSYGRVRGLDTRGFQTRFSEIAAKDDGVNPDYRRTERLRKLDAECREGRLADTPLCFITDGDVTGGNSGSPMLDGRMRLIGLVCDCNWESMTRDYGFDPELHRVITVDIRSILMLTEHYGGAGELVAEITAVQ</sequence>
<keyword evidence="3 7" id="KW-0645">Protease</keyword>
<keyword evidence="2 7" id="KW-0031">Aminopeptidase</keyword>
<comment type="similarity">
    <text evidence="1 7">Belongs to the peptidase S46 family.</text>
</comment>
<evidence type="ECO:0000256" key="7">
    <source>
        <dbReference type="RuleBase" id="RU366067"/>
    </source>
</evidence>
<dbReference type="AlphaFoldDB" id="A0A9D2CBC1"/>
<feature type="chain" id="PRO_5039749080" description="Dipeptidyl-peptidase" evidence="7">
    <location>
        <begin position="27"/>
        <end position="697"/>
    </location>
</feature>
<reference evidence="8" key="2">
    <citation type="submission" date="2021-04" db="EMBL/GenBank/DDBJ databases">
        <authorList>
            <person name="Gilroy R."/>
        </authorList>
    </citation>
    <scope>NUCLEOTIDE SEQUENCE</scope>
    <source>
        <strain evidence="8">5134</strain>
    </source>
</reference>
<dbReference type="PANTHER" id="PTHR38469">
    <property type="entry name" value="PERIPLASMIC PEPTIDASE SUBFAMILY S1B"/>
    <property type="match status" value="1"/>
</dbReference>
<protein>
    <recommendedName>
        <fullName evidence="7">Dipeptidyl-peptidase</fullName>
        <ecNumber evidence="7">3.4.14.-</ecNumber>
    </recommendedName>
</protein>
<accession>A0A9D2CBC1</accession>
<dbReference type="PANTHER" id="PTHR38469:SF1">
    <property type="entry name" value="PERIPLASMIC PEPTIDASE SUBFAMILY S1B"/>
    <property type="match status" value="1"/>
</dbReference>
<comment type="function">
    <text evidence="7">Catalyzes the removal of dipeptides from the N-terminus of oligopeptides.</text>
</comment>
<evidence type="ECO:0000256" key="2">
    <source>
        <dbReference type="ARBA" id="ARBA00022438"/>
    </source>
</evidence>
<feature type="signal peptide" evidence="7">
    <location>
        <begin position="1"/>
        <end position="26"/>
    </location>
</feature>
<dbReference type="GO" id="GO:0008239">
    <property type="term" value="F:dipeptidyl-peptidase activity"/>
    <property type="evidence" value="ECO:0007669"/>
    <property type="project" value="UniProtKB-UniRule"/>
</dbReference>
<reference evidence="8" key="1">
    <citation type="journal article" date="2021" name="PeerJ">
        <title>Extensive microbial diversity within the chicken gut microbiome revealed by metagenomics and culture.</title>
        <authorList>
            <person name="Gilroy R."/>
            <person name="Ravi A."/>
            <person name="Getino M."/>
            <person name="Pursley I."/>
            <person name="Horton D.L."/>
            <person name="Alikhan N.F."/>
            <person name="Baker D."/>
            <person name="Gharbi K."/>
            <person name="Hall N."/>
            <person name="Watson M."/>
            <person name="Adriaenssens E.M."/>
            <person name="Foster-Nyarko E."/>
            <person name="Jarju S."/>
            <person name="Secka A."/>
            <person name="Antonio M."/>
            <person name="Oren A."/>
            <person name="Chaudhuri R.R."/>
            <person name="La Ragione R."/>
            <person name="Hildebrand F."/>
            <person name="Pallen M.J."/>
        </authorList>
    </citation>
    <scope>NUCLEOTIDE SEQUENCE</scope>
    <source>
        <strain evidence="8">5134</strain>
    </source>
</reference>
<evidence type="ECO:0000256" key="1">
    <source>
        <dbReference type="ARBA" id="ARBA00010491"/>
    </source>
</evidence>
<keyword evidence="6 7" id="KW-0720">Serine protease</keyword>
<keyword evidence="4 7" id="KW-0732">Signal</keyword>
<comment type="caution">
    <text evidence="8">The sequence shown here is derived from an EMBL/GenBank/DDBJ whole genome shotgun (WGS) entry which is preliminary data.</text>
</comment>
<evidence type="ECO:0000313" key="8">
    <source>
        <dbReference type="EMBL" id="HIY68192.1"/>
    </source>
</evidence>
<dbReference type="SUPFAM" id="SSF50494">
    <property type="entry name" value="Trypsin-like serine proteases"/>
    <property type="match status" value="1"/>
</dbReference>
<name>A0A9D2CBC1_9BACT</name>
<proteinExistence type="inferred from homology"/>
<evidence type="ECO:0000256" key="6">
    <source>
        <dbReference type="ARBA" id="ARBA00022825"/>
    </source>
</evidence>
<dbReference type="Pfam" id="PF10459">
    <property type="entry name" value="Peptidase_S46"/>
    <property type="match status" value="1"/>
</dbReference>
<dbReference type="GO" id="GO:0043171">
    <property type="term" value="P:peptide catabolic process"/>
    <property type="evidence" value="ECO:0007669"/>
    <property type="project" value="UniProtKB-UniRule"/>
</dbReference>
<organism evidence="8 9">
    <name type="scientific">Candidatus Alistipes intestinigallinarum</name>
    <dbReference type="NCBI Taxonomy" id="2838440"/>
    <lineage>
        <taxon>Bacteria</taxon>
        <taxon>Pseudomonadati</taxon>
        <taxon>Bacteroidota</taxon>
        <taxon>Bacteroidia</taxon>
        <taxon>Bacteroidales</taxon>
        <taxon>Rikenellaceae</taxon>
        <taxon>Alistipes</taxon>
    </lineage>
</organism>
<evidence type="ECO:0000313" key="9">
    <source>
        <dbReference type="Proteomes" id="UP000886844"/>
    </source>
</evidence>
<evidence type="ECO:0000256" key="4">
    <source>
        <dbReference type="ARBA" id="ARBA00022729"/>
    </source>
</evidence>
<evidence type="ECO:0000256" key="5">
    <source>
        <dbReference type="ARBA" id="ARBA00022801"/>
    </source>
</evidence>
<dbReference type="InterPro" id="IPR019500">
    <property type="entry name" value="Pep_S46"/>
</dbReference>
<dbReference type="InterPro" id="IPR009003">
    <property type="entry name" value="Peptidase_S1_PA"/>
</dbReference>
<dbReference type="EC" id="3.4.14.-" evidence="7"/>
<dbReference type="EMBL" id="DXDA01000019">
    <property type="protein sequence ID" value="HIY68192.1"/>
    <property type="molecule type" value="Genomic_DNA"/>
</dbReference>
<dbReference type="GO" id="GO:0070009">
    <property type="term" value="F:serine-type aminopeptidase activity"/>
    <property type="evidence" value="ECO:0007669"/>
    <property type="project" value="UniProtKB-UniRule"/>
</dbReference>
<gene>
    <name evidence="8" type="ORF">H9828_02100</name>
</gene>